<evidence type="ECO:0000313" key="1">
    <source>
        <dbReference type="EMBL" id="EOX92052.1"/>
    </source>
</evidence>
<dbReference type="PANTHER" id="PTHR35754">
    <property type="entry name" value="ATP SYNTHASE SUBUNIT B"/>
    <property type="match status" value="1"/>
</dbReference>
<reference evidence="1 2" key="1">
    <citation type="journal article" date="2013" name="Genome Biol.">
        <title>The genome sequence of the most widely cultivated cacao type and its use to identify candidate genes regulating pod color.</title>
        <authorList>
            <person name="Motamayor J.C."/>
            <person name="Mockaitis K."/>
            <person name="Schmutz J."/>
            <person name="Haiminen N."/>
            <person name="Iii D.L."/>
            <person name="Cornejo O."/>
            <person name="Findley S.D."/>
            <person name="Zheng P."/>
            <person name="Utro F."/>
            <person name="Royaert S."/>
            <person name="Saski C."/>
            <person name="Jenkins J."/>
            <person name="Podicheti R."/>
            <person name="Zhao M."/>
            <person name="Scheffler B.E."/>
            <person name="Stack J.C."/>
            <person name="Feltus F.A."/>
            <person name="Mustiga G.M."/>
            <person name="Amores F."/>
            <person name="Phillips W."/>
            <person name="Marelli J.P."/>
            <person name="May G.D."/>
            <person name="Shapiro H."/>
            <person name="Ma J."/>
            <person name="Bustamante C.D."/>
            <person name="Schnell R.J."/>
            <person name="Main D."/>
            <person name="Gilbert D."/>
            <person name="Parida L."/>
            <person name="Kuhn D.N."/>
        </authorList>
    </citation>
    <scope>NUCLEOTIDE SEQUENCE [LARGE SCALE GENOMIC DNA]</scope>
    <source>
        <strain evidence="2">cv. Matina 1-6</strain>
    </source>
</reference>
<dbReference type="InParanoid" id="A0A061DIG9"/>
<evidence type="ECO:0000313" key="2">
    <source>
        <dbReference type="Proteomes" id="UP000026915"/>
    </source>
</evidence>
<gene>
    <name evidence="1" type="ORF">TCM_001073</name>
</gene>
<dbReference type="EMBL" id="CM001879">
    <property type="protein sequence ID" value="EOX92052.1"/>
    <property type="molecule type" value="Genomic_DNA"/>
</dbReference>
<name>A0A061DIG9_THECC</name>
<accession>A0A061DIG9</accession>
<dbReference type="Proteomes" id="UP000026915">
    <property type="component" value="Chromosome 1"/>
</dbReference>
<sequence>MEELRKLEQLQRTFTFMQSRSFVSSSSIDSNRFLANLILLLLQPCGELNLDNKCNLLSEYIPKISVTFLEEASQWVSLETDERDSQENYVELNNPPDKTDCRSLQINHKDVAMVGLEAMERANSTLEDFCRSYFMFHGIDITSPQVIFKYFPVLSFTESFIYQLDGLNEKILYIPMEGVTTPEKELEKEKFQGWAMNVFEKDPFRPLLNVLKCRGLLTERIREEFKSGEVYWALERKLCSALMCKMEISIEDVMRAIHLKSFDYRVLNLLLYQLRGEEVNDLHMEFLSVSEFLVEISDDLFDYEDDVLENNFNILRMFAKVYGPSTAPAMLVAKNNVLFQAKYITDSEERYDNLLKTLDPQLSSKYRRRCEEATKEGGKVSGHPLGTWSIPPLIVNEDLYRSNCLNTK</sequence>
<organism evidence="1 2">
    <name type="scientific">Theobroma cacao</name>
    <name type="common">Cacao</name>
    <name type="synonym">Cocoa</name>
    <dbReference type="NCBI Taxonomy" id="3641"/>
    <lineage>
        <taxon>Eukaryota</taxon>
        <taxon>Viridiplantae</taxon>
        <taxon>Streptophyta</taxon>
        <taxon>Embryophyta</taxon>
        <taxon>Tracheophyta</taxon>
        <taxon>Spermatophyta</taxon>
        <taxon>Magnoliopsida</taxon>
        <taxon>eudicotyledons</taxon>
        <taxon>Gunneridae</taxon>
        <taxon>Pentapetalae</taxon>
        <taxon>rosids</taxon>
        <taxon>malvids</taxon>
        <taxon>Malvales</taxon>
        <taxon>Malvaceae</taxon>
        <taxon>Byttnerioideae</taxon>
        <taxon>Theobroma</taxon>
    </lineage>
</organism>
<proteinExistence type="predicted"/>
<protein>
    <submittedName>
        <fullName evidence="1">Uncharacterized protein isoform 2</fullName>
    </submittedName>
</protein>
<dbReference type="AlphaFoldDB" id="A0A061DIG9"/>
<dbReference type="OMA" id="RMFVGIY"/>
<dbReference type="Gramene" id="EOX92052">
    <property type="protein sequence ID" value="EOX92052"/>
    <property type="gene ID" value="TCM_001073"/>
</dbReference>
<keyword evidence="2" id="KW-1185">Reference proteome</keyword>
<dbReference type="eggNOG" id="ENOG502QRQ7">
    <property type="taxonomic scope" value="Eukaryota"/>
</dbReference>
<dbReference type="FunCoup" id="A0A061DIG9">
    <property type="interactions" value="618"/>
</dbReference>
<dbReference type="PANTHER" id="PTHR35754:SF2">
    <property type="entry name" value="ATP SYNTHASE SUBUNIT B"/>
    <property type="match status" value="1"/>
</dbReference>